<dbReference type="NCBIfam" id="TIGR01913">
    <property type="entry name" value="bet_lambda"/>
    <property type="match status" value="1"/>
</dbReference>
<dbReference type="InterPro" id="IPR010183">
    <property type="entry name" value="Phage_lambda_Bet"/>
</dbReference>
<organism evidence="1">
    <name type="scientific">marine sediment metagenome</name>
    <dbReference type="NCBI Taxonomy" id="412755"/>
    <lineage>
        <taxon>unclassified sequences</taxon>
        <taxon>metagenomes</taxon>
        <taxon>ecological metagenomes</taxon>
    </lineage>
</organism>
<dbReference type="InterPro" id="IPR018330">
    <property type="entry name" value="RecT_fam"/>
</dbReference>
<gene>
    <name evidence="1" type="ORF">LCGC14_2516360</name>
</gene>
<dbReference type="EMBL" id="LAZR01040487">
    <property type="protein sequence ID" value="KKL14366.1"/>
    <property type="molecule type" value="Genomic_DNA"/>
</dbReference>
<protein>
    <recommendedName>
        <fullName evidence="2">Phage recombination protein Bet</fullName>
    </recommendedName>
</protein>
<evidence type="ECO:0008006" key="2">
    <source>
        <dbReference type="Google" id="ProtNLM"/>
    </source>
</evidence>
<sequence>MTVALKQESKDLGSLFVTFTEDEIDLIKATVCKNSTDNELKLFLYTARHAGLDPLLKQIYAVKRGNAMTIQTGIDGFRAIAERTGMYSPGDETKYEYNEDKSLLSATAYVKKLTKDGTWHQISSTAFFNEYCQTYNGRPSPFWSKSPHVMLSKCAESNALRKAFPFELGALYSSEEMHNGISKTKAEDEFLTEEVIGIAPEDNVTIEIPEGADPKLVD</sequence>
<comment type="caution">
    <text evidence="1">The sequence shown here is derived from an EMBL/GenBank/DDBJ whole genome shotgun (WGS) entry which is preliminary data.</text>
</comment>
<evidence type="ECO:0000313" key="1">
    <source>
        <dbReference type="EMBL" id="KKL14366.1"/>
    </source>
</evidence>
<feature type="non-terminal residue" evidence="1">
    <location>
        <position position="218"/>
    </location>
</feature>
<dbReference type="GO" id="GO:0006310">
    <property type="term" value="P:DNA recombination"/>
    <property type="evidence" value="ECO:0007669"/>
    <property type="project" value="InterPro"/>
</dbReference>
<accession>A0A0F9D998</accession>
<dbReference type="Pfam" id="PF03837">
    <property type="entry name" value="RecT"/>
    <property type="match status" value="1"/>
</dbReference>
<name>A0A0F9D998_9ZZZZ</name>
<proteinExistence type="predicted"/>
<dbReference type="GO" id="GO:0003677">
    <property type="term" value="F:DNA binding"/>
    <property type="evidence" value="ECO:0007669"/>
    <property type="project" value="InterPro"/>
</dbReference>
<dbReference type="AlphaFoldDB" id="A0A0F9D998"/>
<reference evidence="1" key="1">
    <citation type="journal article" date="2015" name="Nature">
        <title>Complex archaea that bridge the gap between prokaryotes and eukaryotes.</title>
        <authorList>
            <person name="Spang A."/>
            <person name="Saw J.H."/>
            <person name="Jorgensen S.L."/>
            <person name="Zaremba-Niedzwiedzka K."/>
            <person name="Martijn J."/>
            <person name="Lind A.E."/>
            <person name="van Eijk R."/>
            <person name="Schleper C."/>
            <person name="Guy L."/>
            <person name="Ettema T.J."/>
        </authorList>
    </citation>
    <scope>NUCLEOTIDE SEQUENCE</scope>
</reference>